<keyword evidence="4" id="KW-1185">Reference proteome</keyword>
<feature type="chain" id="PRO_5032675162" description="Lipoprotein" evidence="2">
    <location>
        <begin position="26"/>
        <end position="341"/>
    </location>
</feature>
<dbReference type="EMBL" id="JACHJJ010000010">
    <property type="protein sequence ID" value="MBB5964115.1"/>
    <property type="molecule type" value="Genomic_DNA"/>
</dbReference>
<evidence type="ECO:0000313" key="3">
    <source>
        <dbReference type="EMBL" id="MBB5964115.1"/>
    </source>
</evidence>
<dbReference type="Proteomes" id="UP000562352">
    <property type="component" value="Unassembled WGS sequence"/>
</dbReference>
<evidence type="ECO:0000256" key="1">
    <source>
        <dbReference type="SAM" id="MobiDB-lite"/>
    </source>
</evidence>
<feature type="signal peptide" evidence="2">
    <location>
        <begin position="1"/>
        <end position="25"/>
    </location>
</feature>
<feature type="region of interest" description="Disordered" evidence="1">
    <location>
        <begin position="39"/>
        <end position="80"/>
    </location>
</feature>
<protein>
    <recommendedName>
        <fullName evidence="5">Lipoprotein</fullName>
    </recommendedName>
</protein>
<feature type="compositionally biased region" description="Low complexity" evidence="1">
    <location>
        <begin position="63"/>
        <end position="80"/>
    </location>
</feature>
<evidence type="ECO:0000256" key="2">
    <source>
        <dbReference type="SAM" id="SignalP"/>
    </source>
</evidence>
<dbReference type="RefSeq" id="WP_184942702.1">
    <property type="nucleotide sequence ID" value="NZ_BAAAWZ010000001.1"/>
</dbReference>
<feature type="compositionally biased region" description="Gly residues" evidence="1">
    <location>
        <begin position="42"/>
        <end position="62"/>
    </location>
</feature>
<sequence>MSIPPAARRLLPCAAATMLALTACSSLLPPSEPVRGQATAGGVVGAFGGQSGDRGGDQGGDPTGAAPSSTASATPSPAALAPEDYRAELEQARGPVREALKKLAGTGGKSLDRRVKGVAAAVDDAVARLEPLAPPAELAAQHGNYVGALRSFGTAFDGALQDVQTQQACTGPAVLTGLEKQGELTRMDEAAAAMSGYPADVVPVKAAGQRNRRLPNGRIIRSESRTGRGSLKIHNGGKRDAVIVMLRGGKRVVTVYVRGKSKATISGVRDGKYKVFYTTGTDWDSRAFTRSCEFTQFGKTVPFKTTYSGAYVRWNNWTITLHSVKGGTVRSKPLKPDDFPG</sequence>
<evidence type="ECO:0008006" key="5">
    <source>
        <dbReference type="Google" id="ProtNLM"/>
    </source>
</evidence>
<reference evidence="3 4" key="1">
    <citation type="submission" date="2020-08" db="EMBL/GenBank/DDBJ databases">
        <title>Genomic Encyclopedia of Type Strains, Phase III (KMG-III): the genomes of soil and plant-associated and newly described type strains.</title>
        <authorList>
            <person name="Whitman W."/>
        </authorList>
    </citation>
    <scope>NUCLEOTIDE SEQUENCE [LARGE SCALE GENOMIC DNA]</scope>
    <source>
        <strain evidence="3 4">CECT 3303</strain>
    </source>
</reference>
<evidence type="ECO:0000313" key="4">
    <source>
        <dbReference type="Proteomes" id="UP000562352"/>
    </source>
</evidence>
<accession>A0A841D7H8</accession>
<name>A0A841D7H8_PLAVE</name>
<keyword evidence="2" id="KW-0732">Signal</keyword>
<comment type="caution">
    <text evidence="3">The sequence shown here is derived from an EMBL/GenBank/DDBJ whole genome shotgun (WGS) entry which is preliminary data.</text>
</comment>
<gene>
    <name evidence="3" type="ORF">FHS22_003398</name>
</gene>
<proteinExistence type="predicted"/>
<dbReference type="AlphaFoldDB" id="A0A841D7H8"/>
<organism evidence="3 4">
    <name type="scientific">Planomonospora venezuelensis</name>
    <dbReference type="NCBI Taxonomy" id="1999"/>
    <lineage>
        <taxon>Bacteria</taxon>
        <taxon>Bacillati</taxon>
        <taxon>Actinomycetota</taxon>
        <taxon>Actinomycetes</taxon>
        <taxon>Streptosporangiales</taxon>
        <taxon>Streptosporangiaceae</taxon>
        <taxon>Planomonospora</taxon>
    </lineage>
</organism>